<organism evidence="2 3">
    <name type="scientific">Eucalyptus globulus</name>
    <name type="common">Tasmanian blue gum</name>
    <dbReference type="NCBI Taxonomy" id="34317"/>
    <lineage>
        <taxon>Eukaryota</taxon>
        <taxon>Viridiplantae</taxon>
        <taxon>Streptophyta</taxon>
        <taxon>Embryophyta</taxon>
        <taxon>Tracheophyta</taxon>
        <taxon>Spermatophyta</taxon>
        <taxon>Magnoliopsida</taxon>
        <taxon>eudicotyledons</taxon>
        <taxon>Gunneridae</taxon>
        <taxon>Pentapetalae</taxon>
        <taxon>rosids</taxon>
        <taxon>malvids</taxon>
        <taxon>Myrtales</taxon>
        <taxon>Myrtaceae</taxon>
        <taxon>Myrtoideae</taxon>
        <taxon>Eucalypteae</taxon>
        <taxon>Eucalyptus</taxon>
    </lineage>
</organism>
<feature type="region of interest" description="Disordered" evidence="1">
    <location>
        <begin position="1"/>
        <end position="28"/>
    </location>
</feature>
<dbReference type="AlphaFoldDB" id="A0ABD3KKH7"/>
<dbReference type="Proteomes" id="UP001634007">
    <property type="component" value="Unassembled WGS sequence"/>
</dbReference>
<evidence type="ECO:0000313" key="3">
    <source>
        <dbReference type="Proteomes" id="UP001634007"/>
    </source>
</evidence>
<reference evidence="2 3" key="1">
    <citation type="submission" date="2024-11" db="EMBL/GenBank/DDBJ databases">
        <title>Chromosome-level genome assembly of Eucalyptus globulus Labill. provides insights into its genome evolution.</title>
        <authorList>
            <person name="Li X."/>
        </authorList>
    </citation>
    <scope>NUCLEOTIDE SEQUENCE [LARGE SCALE GENOMIC DNA]</scope>
    <source>
        <strain evidence="2">CL2024</strain>
        <tissue evidence="2">Fresh tender leaves</tissue>
    </source>
</reference>
<proteinExistence type="predicted"/>
<sequence>MRFQPRGLLMRAGRQQQQQEGWRNPGGRISVVAGSSGVARWADARVADADASLESTEKRKDLSRRLFRDVQIQNS</sequence>
<name>A0ABD3KKH7_EUCGL</name>
<accession>A0ABD3KKH7</accession>
<evidence type="ECO:0000256" key="1">
    <source>
        <dbReference type="SAM" id="MobiDB-lite"/>
    </source>
</evidence>
<protein>
    <submittedName>
        <fullName evidence="2">Uncharacterized protein</fullName>
    </submittedName>
</protein>
<gene>
    <name evidence="2" type="ORF">ACJRO7_021417</name>
</gene>
<comment type="caution">
    <text evidence="2">The sequence shown here is derived from an EMBL/GenBank/DDBJ whole genome shotgun (WGS) entry which is preliminary data.</text>
</comment>
<evidence type="ECO:0000313" key="2">
    <source>
        <dbReference type="EMBL" id="KAL3740128.1"/>
    </source>
</evidence>
<dbReference type="EMBL" id="JBJKBG010000005">
    <property type="protein sequence ID" value="KAL3740128.1"/>
    <property type="molecule type" value="Genomic_DNA"/>
</dbReference>
<keyword evidence="3" id="KW-1185">Reference proteome</keyword>